<organism evidence="2 3">
    <name type="scientific">Kaistia terrae</name>
    <dbReference type="NCBI Taxonomy" id="537017"/>
    <lineage>
        <taxon>Bacteria</taxon>
        <taxon>Pseudomonadati</taxon>
        <taxon>Pseudomonadota</taxon>
        <taxon>Alphaproteobacteria</taxon>
        <taxon>Hyphomicrobiales</taxon>
        <taxon>Kaistiaceae</taxon>
        <taxon>Kaistia</taxon>
    </lineage>
</organism>
<reference evidence="3" key="1">
    <citation type="journal article" date="2019" name="Int. J. Syst. Evol. Microbiol.">
        <title>The Global Catalogue of Microorganisms (GCM) 10K type strain sequencing project: providing services to taxonomists for standard genome sequencing and annotation.</title>
        <authorList>
            <consortium name="The Broad Institute Genomics Platform"/>
            <consortium name="The Broad Institute Genome Sequencing Center for Infectious Disease"/>
            <person name="Wu L."/>
            <person name="Ma J."/>
        </authorList>
    </citation>
    <scope>NUCLEOTIDE SEQUENCE [LARGE SCALE GENOMIC DNA]</scope>
    <source>
        <strain evidence="3">KACC 12633</strain>
    </source>
</reference>
<evidence type="ECO:0000259" key="1">
    <source>
        <dbReference type="Pfam" id="PF05076"/>
    </source>
</evidence>
<gene>
    <name evidence="2" type="ORF">ACFPP9_08230</name>
</gene>
<dbReference type="InterPro" id="IPR020941">
    <property type="entry name" value="SUFU-like_domain"/>
</dbReference>
<dbReference type="EMBL" id="JBHSML010000003">
    <property type="protein sequence ID" value="MFC5515754.1"/>
    <property type="molecule type" value="Genomic_DNA"/>
</dbReference>
<proteinExistence type="predicted"/>
<sequence length="191" mass="20795">MRTPSLFERSLGKTIRAAFGVETKVFRFGDDDGVVDCAIVSGRNFPVEGVTSYGSVGLSQTVQQAGDVEVKVEVVTACASDTPHVDSLLSSCVFDCFKNRTNISYGSLIPDIIDQYGISRTLRHVTFVAPFLWPALDKIEVEGQVIYCLLMVPISDGEKAYLESNGIDALEALFDNAQIDIFDINRASVVS</sequence>
<evidence type="ECO:0000313" key="2">
    <source>
        <dbReference type="EMBL" id="MFC5515754.1"/>
    </source>
</evidence>
<comment type="caution">
    <text evidence="2">The sequence shown here is derived from an EMBL/GenBank/DDBJ whole genome shotgun (WGS) entry which is preliminary data.</text>
</comment>
<feature type="domain" description="Suppressor of fused-like" evidence="1">
    <location>
        <begin position="39"/>
        <end position="186"/>
    </location>
</feature>
<dbReference type="Proteomes" id="UP001596150">
    <property type="component" value="Unassembled WGS sequence"/>
</dbReference>
<protein>
    <submittedName>
        <fullName evidence="2">Suppressor of fused domain protein</fullName>
    </submittedName>
</protein>
<evidence type="ECO:0000313" key="3">
    <source>
        <dbReference type="Proteomes" id="UP001596150"/>
    </source>
</evidence>
<keyword evidence="3" id="KW-1185">Reference proteome</keyword>
<dbReference type="Pfam" id="PF05076">
    <property type="entry name" value="SUFU"/>
    <property type="match status" value="1"/>
</dbReference>
<name>A0ABW0PZD6_9HYPH</name>
<accession>A0ABW0PZD6</accession>
<dbReference type="RefSeq" id="WP_266342017.1">
    <property type="nucleotide sequence ID" value="NZ_JAPKNH010000001.1"/>
</dbReference>